<dbReference type="EMBL" id="JAHYIQ010000002">
    <property type="protein sequence ID" value="KAK1134719.1"/>
    <property type="molecule type" value="Genomic_DNA"/>
</dbReference>
<dbReference type="AlphaFoldDB" id="A0AA40GBL5"/>
<gene>
    <name evidence="1" type="ORF">K0M31_007499</name>
</gene>
<organism evidence="1 2">
    <name type="scientific">Melipona bicolor</name>
    <dbReference type="NCBI Taxonomy" id="60889"/>
    <lineage>
        <taxon>Eukaryota</taxon>
        <taxon>Metazoa</taxon>
        <taxon>Ecdysozoa</taxon>
        <taxon>Arthropoda</taxon>
        <taxon>Hexapoda</taxon>
        <taxon>Insecta</taxon>
        <taxon>Pterygota</taxon>
        <taxon>Neoptera</taxon>
        <taxon>Endopterygota</taxon>
        <taxon>Hymenoptera</taxon>
        <taxon>Apocrita</taxon>
        <taxon>Aculeata</taxon>
        <taxon>Apoidea</taxon>
        <taxon>Anthophila</taxon>
        <taxon>Apidae</taxon>
        <taxon>Melipona</taxon>
    </lineage>
</organism>
<comment type="caution">
    <text evidence="1">The sequence shown here is derived from an EMBL/GenBank/DDBJ whole genome shotgun (WGS) entry which is preliminary data.</text>
</comment>
<reference evidence="1" key="1">
    <citation type="submission" date="2021-10" db="EMBL/GenBank/DDBJ databases">
        <title>Melipona bicolor Genome sequencing and assembly.</title>
        <authorList>
            <person name="Araujo N.S."/>
            <person name="Arias M.C."/>
        </authorList>
    </citation>
    <scope>NUCLEOTIDE SEQUENCE</scope>
    <source>
        <strain evidence="1">USP_2M_L1-L4_2017</strain>
        <tissue evidence="1">Whole body</tissue>
    </source>
</reference>
<sequence>MKYKMSCLFFTRVPLFINEILQEKEQREEEMRRTAFGLNNQIQQSTSSIYPTNVSYRVRQKASIRPSNVDPWKNYPWKPPRQARLISGVYGS</sequence>
<name>A0AA40GBL5_9HYME</name>
<evidence type="ECO:0000313" key="2">
    <source>
        <dbReference type="Proteomes" id="UP001177670"/>
    </source>
</evidence>
<dbReference type="Proteomes" id="UP001177670">
    <property type="component" value="Unassembled WGS sequence"/>
</dbReference>
<protein>
    <submittedName>
        <fullName evidence="1">Uncharacterized protein</fullName>
    </submittedName>
</protein>
<evidence type="ECO:0000313" key="1">
    <source>
        <dbReference type="EMBL" id="KAK1134719.1"/>
    </source>
</evidence>
<keyword evidence="2" id="KW-1185">Reference proteome</keyword>
<proteinExistence type="predicted"/>
<accession>A0AA40GBL5</accession>